<evidence type="ECO:0000313" key="2">
    <source>
        <dbReference type="EMBL" id="CAF3624606.1"/>
    </source>
</evidence>
<protein>
    <submittedName>
        <fullName evidence="1">Uncharacterized protein</fullName>
    </submittedName>
</protein>
<sequence>MPGPQVHQTRSFSRGDISLDLRRRTLLEKSFIREGIRAWNLLPNDIRSIRKLTDFKLRLALQYIPSCRLPLMRDRRLEIHHTRCRVGNPQLNDYVFTREQDATFYRMLTKNPQKITSAGLLHADSVRRKSSINDKIRV</sequence>
<organism evidence="1 3">
    <name type="scientific">Didymodactylos carnosus</name>
    <dbReference type="NCBI Taxonomy" id="1234261"/>
    <lineage>
        <taxon>Eukaryota</taxon>
        <taxon>Metazoa</taxon>
        <taxon>Spiralia</taxon>
        <taxon>Gnathifera</taxon>
        <taxon>Rotifera</taxon>
        <taxon>Eurotatoria</taxon>
        <taxon>Bdelloidea</taxon>
        <taxon>Philodinida</taxon>
        <taxon>Philodinidae</taxon>
        <taxon>Didymodactylos</taxon>
    </lineage>
</organism>
<dbReference type="Proteomes" id="UP000663829">
    <property type="component" value="Unassembled WGS sequence"/>
</dbReference>
<reference evidence="1" key="1">
    <citation type="submission" date="2021-02" db="EMBL/GenBank/DDBJ databases">
        <authorList>
            <person name="Nowell W R."/>
        </authorList>
    </citation>
    <scope>NUCLEOTIDE SEQUENCE</scope>
</reference>
<dbReference type="EMBL" id="CAJOBC010000775">
    <property type="protein sequence ID" value="CAF3624606.1"/>
    <property type="molecule type" value="Genomic_DNA"/>
</dbReference>
<name>A0A813V883_9BILA</name>
<evidence type="ECO:0000313" key="1">
    <source>
        <dbReference type="EMBL" id="CAF0837354.1"/>
    </source>
</evidence>
<comment type="caution">
    <text evidence="1">The sequence shown here is derived from an EMBL/GenBank/DDBJ whole genome shotgun (WGS) entry which is preliminary data.</text>
</comment>
<dbReference type="Proteomes" id="UP000681722">
    <property type="component" value="Unassembled WGS sequence"/>
</dbReference>
<evidence type="ECO:0000313" key="3">
    <source>
        <dbReference type="Proteomes" id="UP000663829"/>
    </source>
</evidence>
<dbReference type="EMBL" id="CAJNOQ010000775">
    <property type="protein sequence ID" value="CAF0837354.1"/>
    <property type="molecule type" value="Genomic_DNA"/>
</dbReference>
<accession>A0A813V883</accession>
<proteinExistence type="predicted"/>
<dbReference type="AlphaFoldDB" id="A0A813V883"/>
<keyword evidence="3" id="KW-1185">Reference proteome</keyword>
<gene>
    <name evidence="1" type="ORF">GPM918_LOCUS5378</name>
    <name evidence="2" type="ORF">SRO942_LOCUS5378</name>
</gene>